<dbReference type="InterPro" id="IPR036179">
    <property type="entry name" value="Ig-like_dom_sf"/>
</dbReference>
<keyword evidence="4" id="KW-1185">Reference proteome</keyword>
<organism evidence="3 4">
    <name type="scientific">Anabarilius grahami</name>
    <name type="common">Kanglang fish</name>
    <name type="synonym">Barilius grahami</name>
    <dbReference type="NCBI Taxonomy" id="495550"/>
    <lineage>
        <taxon>Eukaryota</taxon>
        <taxon>Metazoa</taxon>
        <taxon>Chordata</taxon>
        <taxon>Craniata</taxon>
        <taxon>Vertebrata</taxon>
        <taxon>Euteleostomi</taxon>
        <taxon>Actinopterygii</taxon>
        <taxon>Neopterygii</taxon>
        <taxon>Teleostei</taxon>
        <taxon>Ostariophysi</taxon>
        <taxon>Cypriniformes</taxon>
        <taxon>Xenocyprididae</taxon>
        <taxon>Xenocypridinae</taxon>
        <taxon>Xenocypridinae incertae sedis</taxon>
        <taxon>Anabarilius</taxon>
    </lineage>
</organism>
<comment type="caution">
    <text evidence="3">The sequence shown here is derived from an EMBL/GenBank/DDBJ whole genome shotgun (WGS) entry which is preliminary data.</text>
</comment>
<dbReference type="Gene3D" id="2.60.40.10">
    <property type="entry name" value="Immunoglobulins"/>
    <property type="match status" value="6"/>
</dbReference>
<proteinExistence type="predicted"/>
<feature type="transmembrane region" description="Helical" evidence="1">
    <location>
        <begin position="482"/>
        <end position="507"/>
    </location>
</feature>
<keyword evidence="1" id="KW-1133">Transmembrane helix</keyword>
<dbReference type="Pfam" id="PF07686">
    <property type="entry name" value="V-set"/>
    <property type="match status" value="1"/>
</dbReference>
<dbReference type="SUPFAM" id="SSF48726">
    <property type="entry name" value="Immunoglobulin"/>
    <property type="match status" value="6"/>
</dbReference>
<feature type="domain" description="Immunoglobulin" evidence="2">
    <location>
        <begin position="619"/>
        <end position="722"/>
    </location>
</feature>
<dbReference type="SMART" id="SM00409">
    <property type="entry name" value="IG"/>
    <property type="match status" value="6"/>
</dbReference>
<keyword evidence="1" id="KW-0472">Membrane</keyword>
<keyword evidence="1" id="KW-0812">Transmembrane</keyword>
<dbReference type="OrthoDB" id="8779284at2759"/>
<dbReference type="AlphaFoldDB" id="A0A3N0YSV8"/>
<evidence type="ECO:0000313" key="4">
    <source>
        <dbReference type="Proteomes" id="UP000281406"/>
    </source>
</evidence>
<evidence type="ECO:0000259" key="2">
    <source>
        <dbReference type="SMART" id="SM00409"/>
    </source>
</evidence>
<feature type="domain" description="Immunoglobulin" evidence="2">
    <location>
        <begin position="723"/>
        <end position="826"/>
    </location>
</feature>
<dbReference type="InterPro" id="IPR013783">
    <property type="entry name" value="Ig-like_fold"/>
</dbReference>
<feature type="domain" description="Immunoglobulin" evidence="2">
    <location>
        <begin position="517"/>
        <end position="618"/>
    </location>
</feature>
<dbReference type="PANTHER" id="PTHR21063:SF4">
    <property type="entry name" value="CD48 ANTIGEN-RELATED"/>
    <property type="match status" value="1"/>
</dbReference>
<evidence type="ECO:0000313" key="3">
    <source>
        <dbReference type="EMBL" id="ROL49287.1"/>
    </source>
</evidence>
<reference evidence="3 4" key="1">
    <citation type="submission" date="2018-10" db="EMBL/GenBank/DDBJ databases">
        <title>Genome assembly for a Yunnan-Guizhou Plateau 3E fish, Anabarilius grahami (Regan), and its evolutionary and genetic applications.</title>
        <authorList>
            <person name="Jiang W."/>
        </authorList>
    </citation>
    <scope>NUCLEOTIDE SEQUENCE [LARGE SCALE GENOMIC DNA]</scope>
    <source>
        <strain evidence="3">AG-KIZ</strain>
        <tissue evidence="3">Muscle</tissue>
    </source>
</reference>
<dbReference type="InterPro" id="IPR003599">
    <property type="entry name" value="Ig_sub"/>
</dbReference>
<feature type="domain" description="Immunoglobulin" evidence="2">
    <location>
        <begin position="371"/>
        <end position="474"/>
    </location>
</feature>
<protein>
    <recommendedName>
        <fullName evidence="2">Immunoglobulin domain-containing protein</fullName>
    </recommendedName>
</protein>
<dbReference type="InterPro" id="IPR013106">
    <property type="entry name" value="Ig_V-set"/>
</dbReference>
<feature type="domain" description="Immunoglobulin" evidence="2">
    <location>
        <begin position="264"/>
        <end position="366"/>
    </location>
</feature>
<name>A0A3N0YSV8_ANAGA</name>
<feature type="domain" description="Immunoglobulin" evidence="2">
    <location>
        <begin position="827"/>
        <end position="928"/>
    </location>
</feature>
<sequence>MDVYSPALSPESPCDVLRCPCERIPWLCLPPSTTLLHRSLSICRLHLGSSHLRLSQGSASALGYSGSAYVDHHHDFAVVSQASDVKRVHQLSVCALGSICRVSVSRPQVPSDTSTQSRLLPSSTLPWAVSTRVLWVCATITHTTSALQRARRHPLSNSDQRHILGKPPLSYMLDFVYTQKAAKTACSLCGEGSRGLMVSESVPPTDVTVSRSVFAVITPDMTETPRIDLINSSHSYDFGFYDNMKKLLLLFSLTLFLDGVFGEGKKVSVKEGDSVILPSNITEIQRIFLLMWMYESQDSIIAKIEGTTQTVSLYDVDDGRFEDRLQLDNQTGSLTISDIRTKHSGDYHLKIISTETLVNTFSVTVHDVIFAGLENKKAGDSVTLQTGVSDSQKHDLIQWTFGPVNPDILVAEMNIKIHEIKYSPDERYRERLRLEHQTGSLTIRDLRPADAGVYQLQISNSKETLYKRFNVFVAIPDPGLSAGYIVLICVCVLLPAAVAAALGLIYYKFRYSKRKEKKTVSVTEGNSVTLKTGATEIQRDDEVLWKFGPQDMVIAQIHKKAGNISYADDERFRDKLQLDQQTGDLTISDIRIRISGDYHLQITSSKATKTKRFKVIVRVDTLKFTEGEPVRLQTGITEIQKEDLILWKFEPKNALIAKVDGQTNETSVYDVDDERFRDRLELDDRTGDLTITNTKSTDSGVYEVQIKSSNTVSYKKFYVLVWLNTLKYTVGDSVILQTGVTELKNDDRILWKFSDKDTFIAELNGATNQTLFYKGPDGRFRDRLQINQQTGDLTIRNISRAHSDVYTLKITRGKKSTCKRFMVVAHEKTVSVTEGDSFTLCNDTEIQDDDLILWLFGAEDRLIAKREMNKSACAYYGTEGKLKNIFNLNHQTGSLIITNSTTEHAGVYKLLIISSRETKYKRYKVTIHERERNTDEEDEQEGIRLINILNPQQ</sequence>
<dbReference type="Proteomes" id="UP000281406">
    <property type="component" value="Unassembled WGS sequence"/>
</dbReference>
<dbReference type="FunFam" id="2.60.40.10:FF:002431">
    <property type="entry name" value="Si:ch211-222k6.3"/>
    <property type="match status" value="1"/>
</dbReference>
<dbReference type="EMBL" id="RJVU01026598">
    <property type="protein sequence ID" value="ROL49287.1"/>
    <property type="molecule type" value="Genomic_DNA"/>
</dbReference>
<dbReference type="PANTHER" id="PTHR21063">
    <property type="entry name" value="LFA-3"/>
    <property type="match status" value="1"/>
</dbReference>
<evidence type="ECO:0000256" key="1">
    <source>
        <dbReference type="SAM" id="Phobius"/>
    </source>
</evidence>
<accession>A0A3N0YSV8</accession>
<gene>
    <name evidence="3" type="ORF">DPX16_4338</name>
</gene>